<evidence type="ECO:0000313" key="9">
    <source>
        <dbReference type="Proteomes" id="UP000306050"/>
    </source>
</evidence>
<feature type="domain" description="Glycosyl hydrolase family 32 N-terminal" evidence="6">
    <location>
        <begin position="129"/>
        <end position="481"/>
    </location>
</feature>
<dbReference type="Gene3D" id="2.60.120.560">
    <property type="entry name" value="Exo-inulinase, domain 1"/>
    <property type="match status" value="1"/>
</dbReference>
<dbReference type="PANTHER" id="PTHR42800">
    <property type="entry name" value="EXOINULINASE INUD (AFU_ORTHOLOGUE AFUA_5G00480)"/>
    <property type="match status" value="1"/>
</dbReference>
<proteinExistence type="inferred from homology"/>
<evidence type="ECO:0000256" key="4">
    <source>
        <dbReference type="RuleBase" id="RU362110"/>
    </source>
</evidence>
<dbReference type="Pfam" id="PF00251">
    <property type="entry name" value="Glyco_hydro_32N"/>
    <property type="match status" value="1"/>
</dbReference>
<dbReference type="GO" id="GO:0005987">
    <property type="term" value="P:sucrose catabolic process"/>
    <property type="evidence" value="ECO:0007669"/>
    <property type="project" value="TreeGrafter"/>
</dbReference>
<protein>
    <recommendedName>
        <fullName evidence="10">Glycosyl hydrolase family 32 N-terminal domain-containing protein</fullName>
    </recommendedName>
</protein>
<dbReference type="SUPFAM" id="SSF49899">
    <property type="entry name" value="Concanavalin A-like lectins/glucanases"/>
    <property type="match status" value="1"/>
</dbReference>
<comment type="similarity">
    <text evidence="1 4">Belongs to the glycosyl hydrolase 32 family.</text>
</comment>
<organism evidence="8 9">
    <name type="scientific">Sporisorium graminicola</name>
    <dbReference type="NCBI Taxonomy" id="280036"/>
    <lineage>
        <taxon>Eukaryota</taxon>
        <taxon>Fungi</taxon>
        <taxon>Dikarya</taxon>
        <taxon>Basidiomycota</taxon>
        <taxon>Ustilaginomycotina</taxon>
        <taxon>Ustilaginomycetes</taxon>
        <taxon>Ustilaginales</taxon>
        <taxon>Ustilaginaceae</taxon>
        <taxon>Sporisorium</taxon>
    </lineage>
</organism>
<dbReference type="InterPro" id="IPR023296">
    <property type="entry name" value="Glyco_hydro_beta-prop_sf"/>
</dbReference>
<dbReference type="InterPro" id="IPR013320">
    <property type="entry name" value="ConA-like_dom_sf"/>
</dbReference>
<dbReference type="Gene3D" id="2.115.10.20">
    <property type="entry name" value="Glycosyl hydrolase domain, family 43"/>
    <property type="match status" value="1"/>
</dbReference>
<dbReference type="InterPro" id="IPR001362">
    <property type="entry name" value="Glyco_hydro_32"/>
</dbReference>
<feature type="region of interest" description="Disordered" evidence="5">
    <location>
        <begin position="1"/>
        <end position="25"/>
    </location>
</feature>
<dbReference type="SUPFAM" id="SSF75005">
    <property type="entry name" value="Arabinanase/levansucrase/invertase"/>
    <property type="match status" value="1"/>
</dbReference>
<evidence type="ECO:0000256" key="3">
    <source>
        <dbReference type="ARBA" id="ARBA00023295"/>
    </source>
</evidence>
<dbReference type="Proteomes" id="UP000306050">
    <property type="component" value="Chromosome SGRAM_9"/>
</dbReference>
<dbReference type="PANTHER" id="PTHR42800:SF3">
    <property type="entry name" value="GLYCOSYL HYDROLASE FAMILY 32 N-TERMINAL DOMAIN-CONTAINING PROTEIN"/>
    <property type="match status" value="1"/>
</dbReference>
<keyword evidence="9" id="KW-1185">Reference proteome</keyword>
<dbReference type="KEGG" id="sgra:EX895_006556"/>
<dbReference type="EMBL" id="SRRM01000022">
    <property type="protein sequence ID" value="TKY84654.1"/>
    <property type="molecule type" value="Genomic_DNA"/>
</dbReference>
<dbReference type="GO" id="GO:0004575">
    <property type="term" value="F:sucrose alpha-glucosidase activity"/>
    <property type="evidence" value="ECO:0007669"/>
    <property type="project" value="TreeGrafter"/>
</dbReference>
<dbReference type="CDD" id="cd18621">
    <property type="entry name" value="GH32_XdINV-like"/>
    <property type="match status" value="1"/>
</dbReference>
<keyword evidence="2 4" id="KW-0378">Hydrolase</keyword>
<evidence type="ECO:0000256" key="2">
    <source>
        <dbReference type="ARBA" id="ARBA00022801"/>
    </source>
</evidence>
<accession>A0A4U7KKY7</accession>
<dbReference type="SMART" id="SM00640">
    <property type="entry name" value="Glyco_32"/>
    <property type="match status" value="1"/>
</dbReference>
<dbReference type="InterPro" id="IPR013189">
    <property type="entry name" value="Glyco_hydro_32_C"/>
</dbReference>
<dbReference type="RefSeq" id="XP_029736639.1">
    <property type="nucleotide sequence ID" value="XM_029887147.1"/>
</dbReference>
<feature type="domain" description="Glycosyl hydrolase family 32 C-terminal" evidence="7">
    <location>
        <begin position="532"/>
        <end position="663"/>
    </location>
</feature>
<evidence type="ECO:0000259" key="6">
    <source>
        <dbReference type="Pfam" id="PF00251"/>
    </source>
</evidence>
<comment type="caution">
    <text evidence="8">The sequence shown here is derived from an EMBL/GenBank/DDBJ whole genome shotgun (WGS) entry which is preliminary data.</text>
</comment>
<evidence type="ECO:0000259" key="7">
    <source>
        <dbReference type="Pfam" id="PF08244"/>
    </source>
</evidence>
<evidence type="ECO:0008006" key="10">
    <source>
        <dbReference type="Google" id="ProtNLM"/>
    </source>
</evidence>
<feature type="compositionally biased region" description="Low complexity" evidence="5">
    <location>
        <begin position="60"/>
        <end position="86"/>
    </location>
</feature>
<sequence>MSPISTHGSLAPLDEQSPLIDPAPKLYTPKSLLYGDLRSAQLPLPQSLSHYDGSQPSVDSGGSNPSSPTTSASPSAFPTSTPASSGISSPLEEFRESAMLKPIAATDSISSHPQQCSALLFNQWRPNSHFLGPHGWMNDPCGPSYDPRTGLYHLWYQWNPLASTWGNISWGHAYSRDLIHWTSRPQPVLSPGSNNDSEGVFTGCVLQRSPLGTPQEAVQSADMTALYTAVSKLPIHHTLPYNYGCEKVVLSTSADGGQTWISQGIVVDGPPKDLDVISWRDPYIAQWPLLDTLIGRTDPTPGLYALIAGGIKDTTPTTFAYTVDPNDLSQWSYIGTLADVGRNCKAEPYGVDLGQNWEVANFFTIAAKAFGSTCSAEYLLINVEGCIAPGPARAPVYMKLNLEATQINDGEIRLQPAHVGLLDHGCLYAASSFHDDKLDRRLMWGWITEDDLPEDYYNTQGWAGLISLPRELFHHPTSSELGIRPAEEVYLLRQGAQQISFRPDLSISAAAAALELAEAALGEATQLDAVTLSEVNSRSFEVEMELSAAQPGLVVAHSEDKSTRTLVYVSASGDLVVDRSLSAGKDSVIAKELKVNTSTVRAPLSATQSGTHKLRLFMDNSVLEIFVNDLVALSTRIYPDAQDTGVSVLVHPDAGAAGEVRIWQGLDKAVVA</sequence>
<dbReference type="AlphaFoldDB" id="A0A4U7KKY7"/>
<name>A0A4U7KKY7_9BASI</name>
<reference evidence="8 9" key="1">
    <citation type="submission" date="2019-05" db="EMBL/GenBank/DDBJ databases">
        <title>Sporisorium graminicola CBS 10092 draft sequencing and annotation.</title>
        <authorList>
            <person name="Solano-Gonzalez S."/>
            <person name="Caddick M.X."/>
            <person name="Darby A."/>
        </authorList>
    </citation>
    <scope>NUCLEOTIDE SEQUENCE [LARGE SCALE GENOMIC DNA]</scope>
    <source>
        <strain evidence="8 9">CBS 10092</strain>
    </source>
</reference>
<dbReference type="GO" id="GO:0005737">
    <property type="term" value="C:cytoplasm"/>
    <property type="evidence" value="ECO:0007669"/>
    <property type="project" value="TreeGrafter"/>
</dbReference>
<evidence type="ECO:0000256" key="1">
    <source>
        <dbReference type="ARBA" id="ARBA00009902"/>
    </source>
</evidence>
<keyword evidence="3 4" id="KW-0326">Glycosidase</keyword>
<dbReference type="OrthoDB" id="202537at2759"/>
<feature type="region of interest" description="Disordered" evidence="5">
    <location>
        <begin position="44"/>
        <end position="89"/>
    </location>
</feature>
<gene>
    <name evidence="8" type="ORF">EX895_006556</name>
</gene>
<dbReference type="InterPro" id="IPR013148">
    <property type="entry name" value="Glyco_hydro_32_N"/>
</dbReference>
<feature type="compositionally biased region" description="Polar residues" evidence="5">
    <location>
        <begin position="44"/>
        <end position="58"/>
    </location>
</feature>
<evidence type="ECO:0000313" key="8">
    <source>
        <dbReference type="EMBL" id="TKY84654.1"/>
    </source>
</evidence>
<dbReference type="GeneID" id="40729451"/>
<dbReference type="Pfam" id="PF08244">
    <property type="entry name" value="Glyco_hydro_32C"/>
    <property type="match status" value="1"/>
</dbReference>
<evidence type="ECO:0000256" key="5">
    <source>
        <dbReference type="SAM" id="MobiDB-lite"/>
    </source>
</evidence>